<dbReference type="PANTHER" id="PTHR13678:SF2">
    <property type="entry name" value="VACUOLAR PROTEIN SORTING-ASSOCIATED PROTEIN 37A"/>
    <property type="match status" value="1"/>
</dbReference>
<accession>A0A813GSA1</accession>
<keyword evidence="8" id="KW-1185">Reference proteome</keyword>
<dbReference type="PANTHER" id="PTHR13678">
    <property type="entry name" value="VACUOLAR PROTEIN SORTING-ASSOCIATED PROTEIN 37"/>
    <property type="match status" value="1"/>
</dbReference>
<evidence type="ECO:0000313" key="7">
    <source>
        <dbReference type="EMBL" id="CAE8625533.1"/>
    </source>
</evidence>
<gene>
    <name evidence="7" type="ORF">PGLA1383_LOCUS42528</name>
</gene>
<dbReference type="AlphaFoldDB" id="A0A813GSA1"/>
<evidence type="ECO:0000313" key="8">
    <source>
        <dbReference type="Proteomes" id="UP000654075"/>
    </source>
</evidence>
<dbReference type="Pfam" id="PF07200">
    <property type="entry name" value="Mod_r"/>
    <property type="match status" value="1"/>
</dbReference>
<protein>
    <recommendedName>
        <fullName evidence="6">VPS37 C-terminal domain-containing protein</fullName>
    </recommendedName>
</protein>
<keyword evidence="4" id="KW-0967">Endosome</keyword>
<evidence type="ECO:0000256" key="5">
    <source>
        <dbReference type="ARBA" id="ARBA00022927"/>
    </source>
</evidence>
<sequence length="223" mass="24141">SSTPAVSAPSPGPGAQASIVPASVVAVVATEVTPVSVAEVPLRPLLAETPKVPQRFPKLDELSVTELQYLQANSLAMDDWILELDQVKSLAARVREVREETKSLADVILKQEPEIQQASQRQHIALEALAGQRQTVEALASERTELLQKRSPARLAATLAARAHDSDADAEHILSEALSAEGTMDASMLAQFRQRFIQKKMEKHTRLGIKASLEQGASRSLQT</sequence>
<evidence type="ECO:0000259" key="6">
    <source>
        <dbReference type="Pfam" id="PF07200"/>
    </source>
</evidence>
<organism evidence="7 8">
    <name type="scientific">Polarella glacialis</name>
    <name type="common">Dinoflagellate</name>
    <dbReference type="NCBI Taxonomy" id="89957"/>
    <lineage>
        <taxon>Eukaryota</taxon>
        <taxon>Sar</taxon>
        <taxon>Alveolata</taxon>
        <taxon>Dinophyceae</taxon>
        <taxon>Suessiales</taxon>
        <taxon>Suessiaceae</taxon>
        <taxon>Polarella</taxon>
    </lineage>
</organism>
<dbReference type="Proteomes" id="UP000654075">
    <property type="component" value="Unassembled WGS sequence"/>
</dbReference>
<dbReference type="OMA" id="MFKPFWG"/>
<dbReference type="GO" id="GO:0000813">
    <property type="term" value="C:ESCRT I complex"/>
    <property type="evidence" value="ECO:0007669"/>
    <property type="project" value="TreeGrafter"/>
</dbReference>
<dbReference type="GO" id="GO:0006623">
    <property type="term" value="P:protein targeting to vacuole"/>
    <property type="evidence" value="ECO:0007669"/>
    <property type="project" value="TreeGrafter"/>
</dbReference>
<keyword evidence="5" id="KW-0653">Protein transport</keyword>
<comment type="similarity">
    <text evidence="2">Belongs to the VPS37 family.</text>
</comment>
<feature type="non-terminal residue" evidence="7">
    <location>
        <position position="1"/>
    </location>
</feature>
<evidence type="ECO:0000256" key="2">
    <source>
        <dbReference type="ARBA" id="ARBA00007617"/>
    </source>
</evidence>
<evidence type="ECO:0000256" key="4">
    <source>
        <dbReference type="ARBA" id="ARBA00022753"/>
    </source>
</evidence>
<dbReference type="GO" id="GO:0043162">
    <property type="term" value="P:ubiquitin-dependent protein catabolic process via the multivesicular body sorting pathway"/>
    <property type="evidence" value="ECO:0007669"/>
    <property type="project" value="TreeGrafter"/>
</dbReference>
<comment type="subcellular location">
    <subcellularLocation>
        <location evidence="1">Endosome</location>
    </subcellularLocation>
</comment>
<dbReference type="GO" id="GO:0006612">
    <property type="term" value="P:protein targeting to membrane"/>
    <property type="evidence" value="ECO:0007669"/>
    <property type="project" value="TreeGrafter"/>
</dbReference>
<proteinExistence type="inferred from homology"/>
<name>A0A813GSA1_POLGL</name>
<dbReference type="InterPro" id="IPR009851">
    <property type="entry name" value="Mod_r"/>
</dbReference>
<comment type="caution">
    <text evidence="7">The sequence shown here is derived from an EMBL/GenBank/DDBJ whole genome shotgun (WGS) entry which is preliminary data.</text>
</comment>
<dbReference type="OrthoDB" id="10260857at2759"/>
<evidence type="ECO:0000256" key="3">
    <source>
        <dbReference type="ARBA" id="ARBA00022448"/>
    </source>
</evidence>
<dbReference type="EMBL" id="CAJNNV010028710">
    <property type="protein sequence ID" value="CAE8625533.1"/>
    <property type="molecule type" value="Genomic_DNA"/>
</dbReference>
<evidence type="ECO:0000256" key="1">
    <source>
        <dbReference type="ARBA" id="ARBA00004177"/>
    </source>
</evidence>
<keyword evidence="3" id="KW-0813">Transport</keyword>
<feature type="domain" description="VPS37 C-terminal" evidence="6">
    <location>
        <begin position="61"/>
        <end position="206"/>
    </location>
</feature>
<reference evidence="7" key="1">
    <citation type="submission" date="2021-02" db="EMBL/GenBank/DDBJ databases">
        <authorList>
            <person name="Dougan E. K."/>
            <person name="Rhodes N."/>
            <person name="Thang M."/>
            <person name="Chan C."/>
        </authorList>
    </citation>
    <scope>NUCLEOTIDE SEQUENCE</scope>
</reference>